<evidence type="ECO:0000313" key="3">
    <source>
        <dbReference type="Proteomes" id="UP000054985"/>
    </source>
</evidence>
<dbReference type="Proteomes" id="UP000054985">
    <property type="component" value="Unassembled WGS sequence"/>
</dbReference>
<dbReference type="Proteomes" id="UP000254040">
    <property type="component" value="Unassembled WGS sequence"/>
</dbReference>
<gene>
    <name evidence="1" type="ORF">Lmor_0722</name>
    <name evidence="2" type="ORF">NCTC12239_01550</name>
</gene>
<dbReference type="EMBL" id="LNYN01000014">
    <property type="protein sequence ID" value="KTD35275.1"/>
    <property type="molecule type" value="Genomic_DNA"/>
</dbReference>
<evidence type="ECO:0000313" key="1">
    <source>
        <dbReference type="EMBL" id="KTD35275.1"/>
    </source>
</evidence>
<reference evidence="1 3" key="1">
    <citation type="submission" date="2015-11" db="EMBL/GenBank/DDBJ databases">
        <title>Genomic analysis of 38 Legionella species identifies large and diverse effector repertoires.</title>
        <authorList>
            <person name="Burstein D."/>
            <person name="Amaro F."/>
            <person name="Zusman T."/>
            <person name="Lifshitz Z."/>
            <person name="Cohen O."/>
            <person name="Gilbert J.A."/>
            <person name="Pupko T."/>
            <person name="Shuman H.A."/>
            <person name="Segal G."/>
        </authorList>
    </citation>
    <scope>NUCLEOTIDE SEQUENCE [LARGE SCALE GENOMIC DNA]</scope>
    <source>
        <strain evidence="1 3">ATCC 43877</strain>
    </source>
</reference>
<keyword evidence="3" id="KW-1185">Reference proteome</keyword>
<organism evidence="2 4">
    <name type="scientific">Legionella moravica</name>
    <dbReference type="NCBI Taxonomy" id="39962"/>
    <lineage>
        <taxon>Bacteria</taxon>
        <taxon>Pseudomonadati</taxon>
        <taxon>Pseudomonadota</taxon>
        <taxon>Gammaproteobacteria</taxon>
        <taxon>Legionellales</taxon>
        <taxon>Legionellaceae</taxon>
        <taxon>Legionella</taxon>
    </lineage>
</organism>
<dbReference type="AlphaFoldDB" id="A0A378JVC5"/>
<dbReference type="EMBL" id="UGOG01000001">
    <property type="protein sequence ID" value="STX62613.1"/>
    <property type="molecule type" value="Genomic_DNA"/>
</dbReference>
<name>A0A378JVC5_9GAMM</name>
<protein>
    <submittedName>
        <fullName evidence="2">Uncharacterized protein</fullName>
    </submittedName>
</protein>
<evidence type="ECO:0000313" key="4">
    <source>
        <dbReference type="Proteomes" id="UP000254040"/>
    </source>
</evidence>
<evidence type="ECO:0000313" key="2">
    <source>
        <dbReference type="EMBL" id="STX62613.1"/>
    </source>
</evidence>
<sequence>MRSFKLDSIYFIRAVQLFVFKNIPESILGEPWCFTSILFSIFTRRLHCVDSAGEA</sequence>
<accession>A0A378JVC5</accession>
<proteinExistence type="predicted"/>
<reference evidence="2 4" key="2">
    <citation type="submission" date="2018-06" db="EMBL/GenBank/DDBJ databases">
        <authorList>
            <consortium name="Pathogen Informatics"/>
            <person name="Doyle S."/>
        </authorList>
    </citation>
    <scope>NUCLEOTIDE SEQUENCE [LARGE SCALE GENOMIC DNA]</scope>
    <source>
        <strain evidence="2 4">NCTC12239</strain>
    </source>
</reference>